<dbReference type="STRING" id="293826.Amet_3581"/>
<dbReference type="KEGG" id="amt:Amet_3581"/>
<dbReference type="SUPFAM" id="SSF46785">
    <property type="entry name" value="Winged helix' DNA-binding domain"/>
    <property type="match status" value="1"/>
</dbReference>
<dbReference type="InterPro" id="IPR048715">
    <property type="entry name" value="CggR_N"/>
</dbReference>
<keyword evidence="3" id="KW-0238">DNA-binding</keyword>
<dbReference type="PANTHER" id="PTHR34294">
    <property type="entry name" value="TRANSCRIPTIONAL REGULATOR-RELATED"/>
    <property type="match status" value="1"/>
</dbReference>
<dbReference type="eggNOG" id="COG2390">
    <property type="taxonomic scope" value="Bacteria"/>
</dbReference>
<proteinExistence type="inferred from homology"/>
<dbReference type="Pfam" id="PF04198">
    <property type="entry name" value="Sugar-bind"/>
    <property type="match status" value="1"/>
</dbReference>
<dbReference type="SUPFAM" id="SSF100950">
    <property type="entry name" value="NagB/RpiA/CoA transferase-like"/>
    <property type="match status" value="1"/>
</dbReference>
<evidence type="ECO:0000259" key="5">
    <source>
        <dbReference type="Pfam" id="PF04198"/>
    </source>
</evidence>
<dbReference type="EMBL" id="CP000724">
    <property type="protein sequence ID" value="ABR49703.1"/>
    <property type="molecule type" value="Genomic_DNA"/>
</dbReference>
<dbReference type="GO" id="GO:0030246">
    <property type="term" value="F:carbohydrate binding"/>
    <property type="evidence" value="ECO:0007669"/>
    <property type="project" value="InterPro"/>
</dbReference>
<evidence type="ECO:0000313" key="8">
    <source>
        <dbReference type="Proteomes" id="UP000001572"/>
    </source>
</evidence>
<dbReference type="InterPro" id="IPR007324">
    <property type="entry name" value="Sugar-bd_dom_put"/>
</dbReference>
<protein>
    <submittedName>
        <fullName evidence="7">Transcriptional regulator, DeoR family</fullName>
    </submittedName>
</protein>
<evidence type="ECO:0000256" key="3">
    <source>
        <dbReference type="ARBA" id="ARBA00023125"/>
    </source>
</evidence>
<name>A6TU35_ALKMQ</name>
<reference evidence="8" key="1">
    <citation type="journal article" date="2016" name="Genome Announc.">
        <title>Complete genome sequence of Alkaliphilus metalliredigens strain QYMF, an alkaliphilic and metal-reducing bacterium isolated from borax-contaminated leachate ponds.</title>
        <authorList>
            <person name="Hwang C."/>
            <person name="Copeland A."/>
            <person name="Lucas S."/>
            <person name="Lapidus A."/>
            <person name="Barry K."/>
            <person name="Detter J.C."/>
            <person name="Glavina Del Rio T."/>
            <person name="Hammon N."/>
            <person name="Israni S."/>
            <person name="Dalin E."/>
            <person name="Tice H."/>
            <person name="Pitluck S."/>
            <person name="Chertkov O."/>
            <person name="Brettin T."/>
            <person name="Bruce D."/>
            <person name="Han C."/>
            <person name="Schmutz J."/>
            <person name="Larimer F."/>
            <person name="Land M.L."/>
            <person name="Hauser L."/>
            <person name="Kyrpides N."/>
            <person name="Mikhailova N."/>
            <person name="Ye Q."/>
            <person name="Zhou J."/>
            <person name="Richardson P."/>
            <person name="Fields M.W."/>
        </authorList>
    </citation>
    <scope>NUCLEOTIDE SEQUENCE [LARGE SCALE GENOMIC DNA]</scope>
    <source>
        <strain evidence="8">QYMF</strain>
    </source>
</reference>
<feature type="domain" description="CggR N-terminal DNA binding" evidence="6">
    <location>
        <begin position="19"/>
        <end position="87"/>
    </location>
</feature>
<evidence type="ECO:0000259" key="6">
    <source>
        <dbReference type="Pfam" id="PF21715"/>
    </source>
</evidence>
<dbReference type="Pfam" id="PF21715">
    <property type="entry name" value="CggR_N"/>
    <property type="match status" value="1"/>
</dbReference>
<dbReference type="InterPro" id="IPR037171">
    <property type="entry name" value="NagB/RpiA_transferase-like"/>
</dbReference>
<dbReference type="Gene3D" id="3.40.50.1360">
    <property type="match status" value="1"/>
</dbReference>
<dbReference type="GO" id="GO:0003677">
    <property type="term" value="F:DNA binding"/>
    <property type="evidence" value="ECO:0007669"/>
    <property type="project" value="UniProtKB-KW"/>
</dbReference>
<dbReference type="InterPro" id="IPR036388">
    <property type="entry name" value="WH-like_DNA-bd_sf"/>
</dbReference>
<feature type="domain" description="Sugar-binding" evidence="5">
    <location>
        <begin position="93"/>
        <end position="338"/>
    </location>
</feature>
<dbReference type="AlphaFoldDB" id="A6TU35"/>
<dbReference type="Proteomes" id="UP000001572">
    <property type="component" value="Chromosome"/>
</dbReference>
<accession>A6TU35</accession>
<organism evidence="7 8">
    <name type="scientific">Alkaliphilus metalliredigens (strain QYMF)</name>
    <dbReference type="NCBI Taxonomy" id="293826"/>
    <lineage>
        <taxon>Bacteria</taxon>
        <taxon>Bacillati</taxon>
        <taxon>Bacillota</taxon>
        <taxon>Clostridia</taxon>
        <taxon>Peptostreptococcales</taxon>
        <taxon>Natronincolaceae</taxon>
        <taxon>Alkaliphilus</taxon>
    </lineage>
</organism>
<dbReference type="HOGENOM" id="CLU_054506_2_0_9"/>
<sequence length="342" mass="37984">MEKMIQLQKKIAPEIFETLDKRYNILRNIHLFQPIGRRVLANKIEIGERIVRAETDFLKDQNMIEVSTAGMTVTSEGEEVIEGLRELLYTTRGIVDLEEKVRVKLGIDRVLITPGNLEEDEYVLEDLGKIAGKLIEKLAKDNTIIGVTGGTTMAAVGKKIPRQSKHKGIMVVPARGGLGREVENQANTISAEMARQLNADYRLLHASDTLGEKALESILQDPEIKEVIGIIKSADLLVFGIGRADKMAQRRELPDETVKKLERLKAVSEAFGYYFNRNGEIVHETNSIGIKFQEFQQIPNAIGVAGGVGKVEAILAISHLKKNMTLVTDEAAALEILKNSQY</sequence>
<keyword evidence="2" id="KW-0805">Transcription regulation</keyword>
<evidence type="ECO:0000256" key="1">
    <source>
        <dbReference type="ARBA" id="ARBA00010466"/>
    </source>
</evidence>
<dbReference type="OrthoDB" id="9793820at2"/>
<evidence type="ECO:0000256" key="2">
    <source>
        <dbReference type="ARBA" id="ARBA00023015"/>
    </source>
</evidence>
<dbReference type="Gene3D" id="1.10.10.10">
    <property type="entry name" value="Winged helix-like DNA-binding domain superfamily/Winged helix DNA-binding domain"/>
    <property type="match status" value="1"/>
</dbReference>
<dbReference type="RefSeq" id="WP_012064663.1">
    <property type="nucleotide sequence ID" value="NC_009633.1"/>
</dbReference>
<comment type="similarity">
    <text evidence="1">Belongs to the SorC transcriptional regulatory family.</text>
</comment>
<evidence type="ECO:0000256" key="4">
    <source>
        <dbReference type="ARBA" id="ARBA00023163"/>
    </source>
</evidence>
<dbReference type="InterPro" id="IPR036390">
    <property type="entry name" value="WH_DNA-bd_sf"/>
</dbReference>
<evidence type="ECO:0000313" key="7">
    <source>
        <dbReference type="EMBL" id="ABR49703.1"/>
    </source>
</evidence>
<dbReference type="PANTHER" id="PTHR34294:SF5">
    <property type="entry name" value="CENTRAL GLYCOLYTIC GENES REGULATOR"/>
    <property type="match status" value="1"/>
</dbReference>
<keyword evidence="8" id="KW-1185">Reference proteome</keyword>
<gene>
    <name evidence="7" type="ordered locus">Amet_3581</name>
</gene>
<keyword evidence="4" id="KW-0804">Transcription</keyword>
<dbReference type="InterPro" id="IPR051054">
    <property type="entry name" value="SorC_transcr_regulators"/>
</dbReference>